<protein>
    <submittedName>
        <fullName evidence="1">Zinc knuckle</fullName>
    </submittedName>
</protein>
<gene>
    <name evidence="1" type="ORF">JMJ77_003788</name>
</gene>
<keyword evidence="2" id="KW-1185">Reference proteome</keyword>
<organism evidence="1 2">
    <name type="scientific">Colletotrichum scovillei</name>
    <dbReference type="NCBI Taxonomy" id="1209932"/>
    <lineage>
        <taxon>Eukaryota</taxon>
        <taxon>Fungi</taxon>
        <taxon>Dikarya</taxon>
        <taxon>Ascomycota</taxon>
        <taxon>Pezizomycotina</taxon>
        <taxon>Sordariomycetes</taxon>
        <taxon>Hypocreomycetidae</taxon>
        <taxon>Glomerellales</taxon>
        <taxon>Glomerellaceae</taxon>
        <taxon>Colletotrichum</taxon>
        <taxon>Colletotrichum acutatum species complex</taxon>
    </lineage>
</organism>
<dbReference type="Proteomes" id="UP000699042">
    <property type="component" value="Unassembled WGS sequence"/>
</dbReference>
<sequence length="326" mass="37265">MEWIKRMSKSIWGPSLERMRELYLSSVRPIISYACPVWFVLGNSASRLYQTKQKLIHELRSLQSECLAFVAGAFRRTSSLMLHKELFVMPIAVYLHQLAMAHFAFLASHPYRASYVHAKVLAGNTLPEQPVTQYIKQQARLLSASLWRAYLSEHTRSKTAHRGLSGKPVALSSPWGPNNFRRYRGLSRAQSTIFFQCRTGFIGLNSYLHPRKLAETSMCPCGLAKHTVEHLFLDCPLLAKRRKDDQASVRECRQHGSLYKANMVAHGMLNTFWVRKVSIAKLLNDFPYEASMWAIHNFGLGQFEWTDVHMLNGPSIKHPDLLFAGT</sequence>
<accession>A0A9P7QY38</accession>
<reference evidence="1" key="1">
    <citation type="submission" date="2021-05" db="EMBL/GenBank/DDBJ databases">
        <title>Comparative genomics of three Colletotrichum scovillei strains and genetic complementation revealed genes involved fungal growth and virulence on chili pepper.</title>
        <authorList>
            <person name="Hsieh D.-K."/>
            <person name="Chuang S.-C."/>
            <person name="Chen C.-Y."/>
            <person name="Chao Y.-T."/>
            <person name="Lu M.-Y.J."/>
            <person name="Lee M.-H."/>
            <person name="Shih M.-C."/>
        </authorList>
    </citation>
    <scope>NUCLEOTIDE SEQUENCE</scope>
    <source>
        <strain evidence="1">Coll-153</strain>
    </source>
</reference>
<dbReference type="AlphaFoldDB" id="A0A9P7QY38"/>
<comment type="caution">
    <text evidence="1">The sequence shown here is derived from an EMBL/GenBank/DDBJ whole genome shotgun (WGS) entry which is preliminary data.</text>
</comment>
<evidence type="ECO:0000313" key="2">
    <source>
        <dbReference type="Proteomes" id="UP000699042"/>
    </source>
</evidence>
<name>A0A9P7QY38_9PEZI</name>
<evidence type="ECO:0000313" key="1">
    <source>
        <dbReference type="EMBL" id="KAG7044325.1"/>
    </source>
</evidence>
<dbReference type="EMBL" id="JAESDN010000010">
    <property type="protein sequence ID" value="KAG7044325.1"/>
    <property type="molecule type" value="Genomic_DNA"/>
</dbReference>
<proteinExistence type="predicted"/>